<dbReference type="GO" id="GO:0005507">
    <property type="term" value="F:copper ion binding"/>
    <property type="evidence" value="ECO:0007669"/>
    <property type="project" value="TreeGrafter"/>
</dbReference>
<dbReference type="SUPFAM" id="SSF64438">
    <property type="entry name" value="CNF1/YfiH-like putative cysteine hydrolases"/>
    <property type="match status" value="1"/>
</dbReference>
<dbReference type="InterPro" id="IPR038371">
    <property type="entry name" value="Cu_polyphenol_OxRdtase_sf"/>
</dbReference>
<dbReference type="CDD" id="cd16833">
    <property type="entry name" value="YfiH"/>
    <property type="match status" value="1"/>
</dbReference>
<comment type="catalytic activity">
    <reaction evidence="9">
        <text>S-methyl-5'-thioadenosine + phosphate = 5-(methylsulfanyl)-alpha-D-ribose 1-phosphate + adenine</text>
        <dbReference type="Rhea" id="RHEA:11852"/>
        <dbReference type="ChEBI" id="CHEBI:16708"/>
        <dbReference type="ChEBI" id="CHEBI:17509"/>
        <dbReference type="ChEBI" id="CHEBI:43474"/>
        <dbReference type="ChEBI" id="CHEBI:58533"/>
        <dbReference type="EC" id="2.4.2.28"/>
    </reaction>
    <physiologicalReaction direction="left-to-right" evidence="9">
        <dbReference type="Rhea" id="RHEA:11853"/>
    </physiologicalReaction>
</comment>
<comment type="catalytic activity">
    <reaction evidence="1">
        <text>inosine + phosphate = alpha-D-ribose 1-phosphate + hypoxanthine</text>
        <dbReference type="Rhea" id="RHEA:27646"/>
        <dbReference type="ChEBI" id="CHEBI:17368"/>
        <dbReference type="ChEBI" id="CHEBI:17596"/>
        <dbReference type="ChEBI" id="CHEBI:43474"/>
        <dbReference type="ChEBI" id="CHEBI:57720"/>
        <dbReference type="EC" id="2.4.2.1"/>
    </reaction>
    <physiologicalReaction direction="left-to-right" evidence="1">
        <dbReference type="Rhea" id="RHEA:27647"/>
    </physiologicalReaction>
</comment>
<dbReference type="InterPro" id="IPR011324">
    <property type="entry name" value="Cytotoxic_necrot_fac-like_cat"/>
</dbReference>
<evidence type="ECO:0000256" key="8">
    <source>
        <dbReference type="ARBA" id="ARBA00048968"/>
    </source>
</evidence>
<evidence type="ECO:0000256" key="4">
    <source>
        <dbReference type="ARBA" id="ARBA00022723"/>
    </source>
</evidence>
<dbReference type="Pfam" id="PF02578">
    <property type="entry name" value="Cu-oxidase_4"/>
    <property type="match status" value="1"/>
</dbReference>
<comment type="catalytic activity">
    <reaction evidence="7">
        <text>adenosine + H2O + H(+) = inosine + NH4(+)</text>
        <dbReference type="Rhea" id="RHEA:24408"/>
        <dbReference type="ChEBI" id="CHEBI:15377"/>
        <dbReference type="ChEBI" id="CHEBI:15378"/>
        <dbReference type="ChEBI" id="CHEBI:16335"/>
        <dbReference type="ChEBI" id="CHEBI:17596"/>
        <dbReference type="ChEBI" id="CHEBI:28938"/>
        <dbReference type="EC" id="3.5.4.4"/>
    </reaction>
    <physiologicalReaction direction="left-to-right" evidence="7">
        <dbReference type="Rhea" id="RHEA:24409"/>
    </physiologicalReaction>
</comment>
<comment type="similarity">
    <text evidence="2">Belongs to the purine nucleoside phosphorylase YfiH/LACC1 family.</text>
</comment>
<reference evidence="10" key="1">
    <citation type="submission" date="2018-05" db="EMBL/GenBank/DDBJ databases">
        <authorList>
            <person name="Lanie J.A."/>
            <person name="Ng W.-L."/>
            <person name="Kazmierczak K.M."/>
            <person name="Andrzejewski T.M."/>
            <person name="Davidsen T.M."/>
            <person name="Wayne K.J."/>
            <person name="Tettelin H."/>
            <person name="Glass J.I."/>
            <person name="Rusch D."/>
            <person name="Podicherti R."/>
            <person name="Tsui H.-C.T."/>
            <person name="Winkler M.E."/>
        </authorList>
    </citation>
    <scope>NUCLEOTIDE SEQUENCE</scope>
</reference>
<keyword evidence="3" id="KW-0808">Transferase</keyword>
<evidence type="ECO:0000256" key="3">
    <source>
        <dbReference type="ARBA" id="ARBA00022679"/>
    </source>
</evidence>
<sequence length="217" mass="23780">VSTGAFNSLNLAAHVGDDRASVKENRIRLADQLGLPSEPIWLRQVHGRRVVQAESHQRDCIADGSFSRQVGIVCAVLTADCIPLFLTDKFGSFVGLLHVGWRGLAAGVIESGLTEVAAKPQDLLAWIGPGIGRDVFVVGGDVHQQLTRQLPAHMQAFASHGDKWRADLGRMIEQRLQWAGVTEIRRSETCTAKNPAAWFSHRRDGRCGRMASLIWLA</sequence>
<evidence type="ECO:0000313" key="10">
    <source>
        <dbReference type="EMBL" id="SVB03298.1"/>
    </source>
</evidence>
<evidence type="ECO:0008006" key="11">
    <source>
        <dbReference type="Google" id="ProtNLM"/>
    </source>
</evidence>
<gene>
    <name evidence="10" type="ORF">METZ01_LOCUS156152</name>
</gene>
<keyword evidence="6" id="KW-0862">Zinc</keyword>
<evidence type="ECO:0000256" key="7">
    <source>
        <dbReference type="ARBA" id="ARBA00047989"/>
    </source>
</evidence>
<feature type="non-terminal residue" evidence="10">
    <location>
        <position position="1"/>
    </location>
</feature>
<dbReference type="Gene3D" id="3.60.140.10">
    <property type="entry name" value="CNF1/YfiH-like putative cysteine hydrolases"/>
    <property type="match status" value="1"/>
</dbReference>
<evidence type="ECO:0000256" key="2">
    <source>
        <dbReference type="ARBA" id="ARBA00007353"/>
    </source>
</evidence>
<organism evidence="10">
    <name type="scientific">marine metagenome</name>
    <dbReference type="NCBI Taxonomy" id="408172"/>
    <lineage>
        <taxon>unclassified sequences</taxon>
        <taxon>metagenomes</taxon>
        <taxon>ecological metagenomes</taxon>
    </lineage>
</organism>
<keyword evidence="5" id="KW-0378">Hydrolase</keyword>
<evidence type="ECO:0000256" key="1">
    <source>
        <dbReference type="ARBA" id="ARBA00000553"/>
    </source>
</evidence>
<dbReference type="PANTHER" id="PTHR30616:SF2">
    <property type="entry name" value="PURINE NUCLEOSIDE PHOSPHORYLASE LACC1"/>
    <property type="match status" value="1"/>
</dbReference>
<dbReference type="GO" id="GO:0016787">
    <property type="term" value="F:hydrolase activity"/>
    <property type="evidence" value="ECO:0007669"/>
    <property type="project" value="UniProtKB-KW"/>
</dbReference>
<dbReference type="NCBIfam" id="TIGR00726">
    <property type="entry name" value="peptidoglycan editing factor PgeF"/>
    <property type="match status" value="1"/>
</dbReference>
<dbReference type="PANTHER" id="PTHR30616">
    <property type="entry name" value="UNCHARACTERIZED PROTEIN YFIH"/>
    <property type="match status" value="1"/>
</dbReference>
<keyword evidence="4" id="KW-0479">Metal-binding</keyword>
<evidence type="ECO:0000256" key="9">
    <source>
        <dbReference type="ARBA" id="ARBA00049893"/>
    </source>
</evidence>
<protein>
    <recommendedName>
        <fullName evidence="11">Purine nucleoside phosphorylase</fullName>
    </recommendedName>
</protein>
<proteinExistence type="inferred from homology"/>
<dbReference type="GO" id="GO:0017061">
    <property type="term" value="F:S-methyl-5-thioadenosine phosphorylase activity"/>
    <property type="evidence" value="ECO:0007669"/>
    <property type="project" value="UniProtKB-EC"/>
</dbReference>
<dbReference type="InterPro" id="IPR003730">
    <property type="entry name" value="Cu_polyphenol_OxRdtase"/>
</dbReference>
<dbReference type="AlphaFoldDB" id="A0A382AP90"/>
<evidence type="ECO:0000256" key="5">
    <source>
        <dbReference type="ARBA" id="ARBA00022801"/>
    </source>
</evidence>
<evidence type="ECO:0000256" key="6">
    <source>
        <dbReference type="ARBA" id="ARBA00022833"/>
    </source>
</evidence>
<accession>A0A382AP90</accession>
<comment type="catalytic activity">
    <reaction evidence="8">
        <text>adenosine + phosphate = alpha-D-ribose 1-phosphate + adenine</text>
        <dbReference type="Rhea" id="RHEA:27642"/>
        <dbReference type="ChEBI" id="CHEBI:16335"/>
        <dbReference type="ChEBI" id="CHEBI:16708"/>
        <dbReference type="ChEBI" id="CHEBI:43474"/>
        <dbReference type="ChEBI" id="CHEBI:57720"/>
        <dbReference type="EC" id="2.4.2.1"/>
    </reaction>
    <physiologicalReaction direction="left-to-right" evidence="8">
        <dbReference type="Rhea" id="RHEA:27643"/>
    </physiologicalReaction>
</comment>
<name>A0A382AP90_9ZZZZ</name>
<dbReference type="EMBL" id="UINC01026227">
    <property type="protein sequence ID" value="SVB03298.1"/>
    <property type="molecule type" value="Genomic_DNA"/>
</dbReference>